<dbReference type="Pfam" id="PF00023">
    <property type="entry name" value="Ank"/>
    <property type="match status" value="1"/>
</dbReference>
<dbReference type="Proteomes" id="UP000572754">
    <property type="component" value="Unassembled WGS sequence"/>
</dbReference>
<comment type="caution">
    <text evidence="4">The sequence shown here is derived from an EMBL/GenBank/DDBJ whole genome shotgun (WGS) entry which is preliminary data.</text>
</comment>
<evidence type="ECO:0000256" key="2">
    <source>
        <dbReference type="PROSITE-ProRule" id="PRU00023"/>
    </source>
</evidence>
<dbReference type="PROSITE" id="PS50088">
    <property type="entry name" value="ANK_REPEAT"/>
    <property type="match status" value="1"/>
</dbReference>
<keyword evidence="2" id="KW-0040">ANK repeat</keyword>
<dbReference type="InterPro" id="IPR056884">
    <property type="entry name" value="NPHP3-like_N"/>
</dbReference>
<dbReference type="Gene3D" id="1.25.40.20">
    <property type="entry name" value="Ankyrin repeat-containing domain"/>
    <property type="match status" value="1"/>
</dbReference>
<dbReference type="PROSITE" id="PS50297">
    <property type="entry name" value="ANK_REP_REGION"/>
    <property type="match status" value="1"/>
</dbReference>
<evidence type="ECO:0000256" key="1">
    <source>
        <dbReference type="ARBA" id="ARBA00022737"/>
    </source>
</evidence>
<gene>
    <name evidence="4" type="ORF">FCIRC_11361</name>
</gene>
<dbReference type="InterPro" id="IPR002110">
    <property type="entry name" value="Ankyrin_rpt"/>
</dbReference>
<dbReference type="SMART" id="SM00248">
    <property type="entry name" value="ANK"/>
    <property type="match status" value="3"/>
</dbReference>
<dbReference type="Pfam" id="PF24883">
    <property type="entry name" value="NPHP3_N"/>
    <property type="match status" value="1"/>
</dbReference>
<feature type="repeat" description="ANK" evidence="2">
    <location>
        <begin position="823"/>
        <end position="855"/>
    </location>
</feature>
<organism evidence="4 5">
    <name type="scientific">Fusarium circinatum</name>
    <name type="common">Pitch canker fungus</name>
    <name type="synonym">Gibberella circinata</name>
    <dbReference type="NCBI Taxonomy" id="48490"/>
    <lineage>
        <taxon>Eukaryota</taxon>
        <taxon>Fungi</taxon>
        <taxon>Dikarya</taxon>
        <taxon>Ascomycota</taxon>
        <taxon>Pezizomycotina</taxon>
        <taxon>Sordariomycetes</taxon>
        <taxon>Hypocreomycetidae</taxon>
        <taxon>Hypocreales</taxon>
        <taxon>Nectriaceae</taxon>
        <taxon>Fusarium</taxon>
        <taxon>Fusarium fujikuroi species complex</taxon>
    </lineage>
</organism>
<dbReference type="SUPFAM" id="SSF48403">
    <property type="entry name" value="Ankyrin repeat"/>
    <property type="match status" value="1"/>
</dbReference>
<accession>A0A8H5T5I7</accession>
<dbReference type="Pfam" id="PF12796">
    <property type="entry name" value="Ank_2"/>
    <property type="match status" value="1"/>
</dbReference>
<dbReference type="AlphaFoldDB" id="A0A8H5T5I7"/>
<dbReference type="InterPro" id="IPR027417">
    <property type="entry name" value="P-loop_NTPase"/>
</dbReference>
<dbReference type="SUPFAM" id="SSF52540">
    <property type="entry name" value="P-loop containing nucleoside triphosphate hydrolases"/>
    <property type="match status" value="1"/>
</dbReference>
<dbReference type="PANTHER" id="PTHR10039">
    <property type="entry name" value="AMELOGENIN"/>
    <property type="match status" value="1"/>
</dbReference>
<reference evidence="4 5" key="2">
    <citation type="submission" date="2020-05" db="EMBL/GenBank/DDBJ databases">
        <title>Identification and distribution of gene clusters putatively required for synthesis of sphingolipid metabolism inhibitors in phylogenetically diverse species of the filamentous fungus Fusarium.</title>
        <authorList>
            <person name="Kim H.-S."/>
            <person name="Busman M."/>
            <person name="Brown D.W."/>
            <person name="Divon H."/>
            <person name="Uhlig S."/>
            <person name="Proctor R.H."/>
        </authorList>
    </citation>
    <scope>NUCLEOTIDE SEQUENCE [LARGE SCALE GENOMIC DNA]</scope>
    <source>
        <strain evidence="4 5">NRRL 25331</strain>
    </source>
</reference>
<proteinExistence type="predicted"/>
<evidence type="ECO:0000313" key="4">
    <source>
        <dbReference type="EMBL" id="KAF5662924.1"/>
    </source>
</evidence>
<dbReference type="Gene3D" id="3.40.50.300">
    <property type="entry name" value="P-loop containing nucleotide triphosphate hydrolases"/>
    <property type="match status" value="1"/>
</dbReference>
<reference evidence="5" key="1">
    <citation type="journal article" date="2020" name="BMC Genomics">
        <title>Correction to: Identification and distribution of gene clusters required for synthesis of sphingolipid metabolism inhibitors in diverse species of the filamentous fungus Fusarium.</title>
        <authorList>
            <person name="Kim H.S."/>
            <person name="Lohmar J.M."/>
            <person name="Busman M."/>
            <person name="Brown D.W."/>
            <person name="Naumann T.A."/>
            <person name="Divon H.H."/>
            <person name="Lysoe E."/>
            <person name="Uhlig S."/>
            <person name="Proctor R.H."/>
        </authorList>
    </citation>
    <scope>NUCLEOTIDE SEQUENCE [LARGE SCALE GENOMIC DNA]</scope>
    <source>
        <strain evidence="5">NRRL 25331</strain>
    </source>
</reference>
<keyword evidence="1" id="KW-0677">Repeat</keyword>
<evidence type="ECO:0000259" key="3">
    <source>
        <dbReference type="Pfam" id="PF24883"/>
    </source>
</evidence>
<dbReference type="InterPro" id="IPR036770">
    <property type="entry name" value="Ankyrin_rpt-contain_sf"/>
</dbReference>
<evidence type="ECO:0000313" key="5">
    <source>
        <dbReference type="Proteomes" id="UP000572754"/>
    </source>
</evidence>
<keyword evidence="5" id="KW-1185">Reference proteome</keyword>
<name>A0A8H5T5I7_FUSCI</name>
<protein>
    <submittedName>
        <fullName evidence="4">Heterokaryon incompatibility protein het-E-1</fullName>
    </submittedName>
</protein>
<sequence length="1064" mass="119603">MKLRDLVHRVRKRSSKSKDSETLALVVAHERSEIYGTIAHSTVGVVFLATPHRGSSLAAPAEFASMVLRAAQLGTGTNKKLVASLRKNAELLWDISSQFVGRASGIHIKSFYETDCLPYMSSLVVDKNSAVLQLPNEIATPMLNTNHRTICRFSHPGCQNYALIQDETTLRIIQRFHKSNYVEYKAFVKPPVEDTCTWILQETEYLLWLESPSSSLLWISGDPGCGKTTIAAFLIDSMEQHPEMQNTDFIMTYFVFDANIAAQLDGTALLFALIHQLLQAKPTLAPLAEKYLNQNQSKLGISLHTLCEIFKAIILSPEMKPCRIICVLDALDECESASMAKLVSFLCALSFDYSNREGDSGGGWLKFAVTSRHNQAIDDLFRALPPYHRIRLEEHAAHTMRDISRFVQVRCAQIQTITRCSDSIRRIVEKQLIHRSDNTFLWVHMVLDLLETDTNATPQSFETTLGSIPDRLDGLYDGILRRSAAPDTLLRILSIIAASQRALNLEEIDIALAVRSGDTSICQMQRRCQFDIARHLYAVCGPFIRIRNGTVSFIHHTATEFLLRAPDIPQSPEETKMYQYKSCLDVAGVNYCLAEICVIYLLLADVVSSETSLDPEVSGYLMDLGDEDSHDKQISAGEESNILMRPNTEKGSALFDYAAKHWGDHCGLGKVSPDSSIFTKVISLCDTSSDTFRSWFQLYWDTISTIPRFPDGLTPLMLASHIGLPDVMQALLLTDSKLHCESHLREADSEGWTALHWAVWNGNGSPIDTDVMEILLELRHDEAYEGGKYSNTQDTGSDYYENELETDPGTAVLTRVLDIQDKKGMTPLHWAAVDNQVGVMRLLLNAGATVDVFDSEERKGCMRYLESPTRSYEVVQAFLWRVIVHEIFEKFEWLGVDTCDDFRHLRHGLKPPLLVNPQGGPPLPNHEAERKFHSWSSTTISMLLTSIDVEKANNHMKHRTDNHVKRIINTVSNVLRKDRERSLKNQLSAIITEAFALDKEISRQVARMIWRFNVFQLEENADHPDAAPSKPGLVMAPAVFKRGKSTGEGFDHETKLLDIVEGSK</sequence>
<dbReference type="EMBL" id="JAAQPE010000444">
    <property type="protein sequence ID" value="KAF5662924.1"/>
    <property type="molecule type" value="Genomic_DNA"/>
</dbReference>
<feature type="domain" description="Nephrocystin 3-like N-terminal" evidence="3">
    <location>
        <begin position="194"/>
        <end position="372"/>
    </location>
</feature>